<evidence type="ECO:0000313" key="11">
    <source>
        <dbReference type="EMBL" id="TPG23964.1"/>
    </source>
</evidence>
<evidence type="ECO:0000256" key="6">
    <source>
        <dbReference type="ARBA" id="ARBA00023284"/>
    </source>
</evidence>
<dbReference type="PANTHER" id="PTHR35891">
    <property type="entry name" value="THIOL:DISULFIDE INTERCHANGE PROTEIN DSBA"/>
    <property type="match status" value="1"/>
</dbReference>
<dbReference type="EMBL" id="RCZI01000006">
    <property type="protein sequence ID" value="TPG23964.1"/>
    <property type="molecule type" value="Genomic_DNA"/>
</dbReference>
<evidence type="ECO:0000313" key="12">
    <source>
        <dbReference type="Proteomes" id="UP000319212"/>
    </source>
</evidence>
<dbReference type="CDD" id="cd03019">
    <property type="entry name" value="DsbA_DsbA"/>
    <property type="match status" value="1"/>
</dbReference>
<dbReference type="SUPFAM" id="SSF52833">
    <property type="entry name" value="Thioredoxin-like"/>
    <property type="match status" value="1"/>
</dbReference>
<dbReference type="InterPro" id="IPR017937">
    <property type="entry name" value="Thioredoxin_CS"/>
</dbReference>
<evidence type="ECO:0000256" key="1">
    <source>
        <dbReference type="ARBA" id="ARBA00004418"/>
    </source>
</evidence>
<organism evidence="11 12">
    <name type="scientific">Variovorax guangxiensis</name>
    <dbReference type="NCBI Taxonomy" id="1775474"/>
    <lineage>
        <taxon>Bacteria</taxon>
        <taxon>Pseudomonadati</taxon>
        <taxon>Pseudomonadota</taxon>
        <taxon>Betaproteobacteria</taxon>
        <taxon>Burkholderiales</taxon>
        <taxon>Comamonadaceae</taxon>
        <taxon>Variovorax</taxon>
    </lineage>
</organism>
<comment type="caution">
    <text evidence="11">The sequence shown here is derived from an EMBL/GenBank/DDBJ whole genome shotgun (WGS) entry which is preliminary data.</text>
</comment>
<keyword evidence="5 7" id="KW-1015">Disulfide bond</keyword>
<comment type="subcellular location">
    <subcellularLocation>
        <location evidence="1 7">Periplasm</location>
    </subcellularLocation>
</comment>
<gene>
    <name evidence="11" type="ORF">EAH82_18390</name>
</gene>
<name>A0A502DG23_9BURK</name>
<proteinExistence type="inferred from homology"/>
<reference evidence="11 12" key="1">
    <citation type="journal article" date="2019" name="Environ. Microbiol.">
        <title>Species interactions and distinct microbial communities in high Arctic permafrost affected cryosols are associated with the CH4 and CO2 gas fluxes.</title>
        <authorList>
            <person name="Altshuler I."/>
            <person name="Hamel J."/>
            <person name="Turney S."/>
            <person name="Magnuson E."/>
            <person name="Levesque R."/>
            <person name="Greer C."/>
            <person name="Whyte L.G."/>
        </authorList>
    </citation>
    <scope>NUCLEOTIDE SEQUENCE [LARGE SCALE GENOMIC DNA]</scope>
    <source>
        <strain evidence="11 12">S06.C</strain>
    </source>
</reference>
<evidence type="ECO:0000256" key="8">
    <source>
        <dbReference type="PIRSR" id="PIRSR001488-1"/>
    </source>
</evidence>
<evidence type="ECO:0000256" key="7">
    <source>
        <dbReference type="PIRNR" id="PIRNR001488"/>
    </source>
</evidence>
<keyword evidence="4 7" id="KW-0574">Periplasm</keyword>
<evidence type="ECO:0000256" key="2">
    <source>
        <dbReference type="ARBA" id="ARBA00005791"/>
    </source>
</evidence>
<sequence length="216" mass="23645">MKRRDFSLTAASLGLLPFAATGVHAQARVPKAGTDYIVLGKRAPVDTPAGKVEVVEFFSYNCPHCAAFEPRLETWVKQLPADVVFKRIPVPFVGNDTEPKQRLYYTLEAMGKVDEFQMKLFQAIHQQRQPLFGDAAILAWADKQPGLDGKKFADLFKSFSVAGKAKRATQLTSDYQVAGVPALGVAGRWYIDGDTAGSLDRALEVTGLLIAEARKS</sequence>
<evidence type="ECO:0000256" key="9">
    <source>
        <dbReference type="SAM" id="SignalP"/>
    </source>
</evidence>
<keyword evidence="6" id="KW-0676">Redox-active center</keyword>
<dbReference type="InterPro" id="IPR050824">
    <property type="entry name" value="Thiol_disulfide_DsbA"/>
</dbReference>
<accession>A0A502DG23</accession>
<dbReference type="Proteomes" id="UP000319212">
    <property type="component" value="Unassembled WGS sequence"/>
</dbReference>
<evidence type="ECO:0000256" key="5">
    <source>
        <dbReference type="ARBA" id="ARBA00023157"/>
    </source>
</evidence>
<feature type="disulfide bond" description="Redox-active" evidence="8">
    <location>
        <begin position="62"/>
        <end position="65"/>
    </location>
</feature>
<dbReference type="PANTHER" id="PTHR35891:SF3">
    <property type="entry name" value="THIOL:DISULFIDE INTERCHANGE PROTEIN DSBL"/>
    <property type="match status" value="1"/>
</dbReference>
<comment type="similarity">
    <text evidence="2">Belongs to the thioredoxin family. DsbA subfamily.</text>
</comment>
<keyword evidence="3 9" id="KW-0732">Signal</keyword>
<dbReference type="InterPro" id="IPR036249">
    <property type="entry name" value="Thioredoxin-like_sf"/>
</dbReference>
<feature type="chain" id="PRO_5021189957" description="Thiol:disulfide interchange protein" evidence="9">
    <location>
        <begin position="26"/>
        <end position="216"/>
    </location>
</feature>
<dbReference type="Gene3D" id="3.40.30.10">
    <property type="entry name" value="Glutaredoxin"/>
    <property type="match status" value="1"/>
</dbReference>
<dbReference type="InterPro" id="IPR001853">
    <property type="entry name" value="DSBA-like_thioredoxin_dom"/>
</dbReference>
<dbReference type="RefSeq" id="WP_140844743.1">
    <property type="nucleotide sequence ID" value="NZ_RCZI01000006.1"/>
</dbReference>
<dbReference type="PIRSF" id="PIRSF001488">
    <property type="entry name" value="Tdi_protein"/>
    <property type="match status" value="1"/>
</dbReference>
<feature type="signal peptide" evidence="9">
    <location>
        <begin position="1"/>
        <end position="25"/>
    </location>
</feature>
<dbReference type="PROSITE" id="PS51352">
    <property type="entry name" value="THIOREDOXIN_2"/>
    <property type="match status" value="1"/>
</dbReference>
<feature type="domain" description="Thioredoxin" evidence="10">
    <location>
        <begin position="9"/>
        <end position="173"/>
    </location>
</feature>
<dbReference type="Pfam" id="PF01323">
    <property type="entry name" value="DSBA"/>
    <property type="match status" value="1"/>
</dbReference>
<evidence type="ECO:0000259" key="10">
    <source>
        <dbReference type="PROSITE" id="PS51352"/>
    </source>
</evidence>
<dbReference type="OrthoDB" id="9784896at2"/>
<dbReference type="AlphaFoldDB" id="A0A502DG23"/>
<evidence type="ECO:0000256" key="4">
    <source>
        <dbReference type="ARBA" id="ARBA00022764"/>
    </source>
</evidence>
<dbReference type="InterPro" id="IPR023205">
    <property type="entry name" value="DsbA/DsbL"/>
</dbReference>
<evidence type="ECO:0000256" key="3">
    <source>
        <dbReference type="ARBA" id="ARBA00022729"/>
    </source>
</evidence>
<dbReference type="PROSITE" id="PS00194">
    <property type="entry name" value="THIOREDOXIN_1"/>
    <property type="match status" value="1"/>
</dbReference>
<dbReference type="InterPro" id="IPR013766">
    <property type="entry name" value="Thioredoxin_domain"/>
</dbReference>
<dbReference type="GO" id="GO:0042597">
    <property type="term" value="C:periplasmic space"/>
    <property type="evidence" value="ECO:0007669"/>
    <property type="project" value="UniProtKB-SubCell"/>
</dbReference>
<dbReference type="GO" id="GO:0015036">
    <property type="term" value="F:disulfide oxidoreductase activity"/>
    <property type="evidence" value="ECO:0007669"/>
    <property type="project" value="UniProtKB-ARBA"/>
</dbReference>
<protein>
    <recommendedName>
        <fullName evidence="7">Thiol:disulfide interchange protein</fullName>
    </recommendedName>
</protein>